<dbReference type="Proteomes" id="UP000324222">
    <property type="component" value="Unassembled WGS sequence"/>
</dbReference>
<proteinExistence type="predicted"/>
<sequence length="60" mass="6598">MSQRSDQITVFDSLPIDDMQCYYSFQSLQLNRTTPTCLPPPPVPLALASPTAPLLPPLPL</sequence>
<dbReference type="EMBL" id="VSRR010065262">
    <property type="protein sequence ID" value="MPC84362.1"/>
    <property type="molecule type" value="Genomic_DNA"/>
</dbReference>
<gene>
    <name evidence="1" type="ORF">E2C01_079100</name>
</gene>
<keyword evidence="2" id="KW-1185">Reference proteome</keyword>
<name>A0A5B7IKK8_PORTR</name>
<reference evidence="1 2" key="1">
    <citation type="submission" date="2019-05" db="EMBL/GenBank/DDBJ databases">
        <title>Another draft genome of Portunus trituberculatus and its Hox gene families provides insights of decapod evolution.</title>
        <authorList>
            <person name="Jeong J.-H."/>
            <person name="Song I."/>
            <person name="Kim S."/>
            <person name="Choi T."/>
            <person name="Kim D."/>
            <person name="Ryu S."/>
            <person name="Kim W."/>
        </authorList>
    </citation>
    <scope>NUCLEOTIDE SEQUENCE [LARGE SCALE GENOMIC DNA]</scope>
    <source>
        <tissue evidence="1">Muscle</tissue>
    </source>
</reference>
<comment type="caution">
    <text evidence="1">The sequence shown here is derived from an EMBL/GenBank/DDBJ whole genome shotgun (WGS) entry which is preliminary data.</text>
</comment>
<evidence type="ECO:0000313" key="2">
    <source>
        <dbReference type="Proteomes" id="UP000324222"/>
    </source>
</evidence>
<dbReference type="AlphaFoldDB" id="A0A5B7IKK8"/>
<evidence type="ECO:0000313" key="1">
    <source>
        <dbReference type="EMBL" id="MPC84362.1"/>
    </source>
</evidence>
<protein>
    <submittedName>
        <fullName evidence="1">Uncharacterized protein</fullName>
    </submittedName>
</protein>
<organism evidence="1 2">
    <name type="scientific">Portunus trituberculatus</name>
    <name type="common">Swimming crab</name>
    <name type="synonym">Neptunus trituberculatus</name>
    <dbReference type="NCBI Taxonomy" id="210409"/>
    <lineage>
        <taxon>Eukaryota</taxon>
        <taxon>Metazoa</taxon>
        <taxon>Ecdysozoa</taxon>
        <taxon>Arthropoda</taxon>
        <taxon>Crustacea</taxon>
        <taxon>Multicrustacea</taxon>
        <taxon>Malacostraca</taxon>
        <taxon>Eumalacostraca</taxon>
        <taxon>Eucarida</taxon>
        <taxon>Decapoda</taxon>
        <taxon>Pleocyemata</taxon>
        <taxon>Brachyura</taxon>
        <taxon>Eubrachyura</taxon>
        <taxon>Portunoidea</taxon>
        <taxon>Portunidae</taxon>
        <taxon>Portuninae</taxon>
        <taxon>Portunus</taxon>
    </lineage>
</organism>
<accession>A0A5B7IKK8</accession>